<proteinExistence type="predicted"/>
<feature type="transmembrane region" description="Helical" evidence="1">
    <location>
        <begin position="12"/>
        <end position="33"/>
    </location>
</feature>
<feature type="transmembrane region" description="Helical" evidence="1">
    <location>
        <begin position="53"/>
        <end position="78"/>
    </location>
</feature>
<evidence type="ECO:0000313" key="3">
    <source>
        <dbReference type="Proteomes" id="UP000244168"/>
    </source>
</evidence>
<keyword evidence="1" id="KW-0812">Transmembrane</keyword>
<feature type="transmembrane region" description="Helical" evidence="1">
    <location>
        <begin position="85"/>
        <end position="102"/>
    </location>
</feature>
<dbReference type="AlphaFoldDB" id="A0A2T5JFK7"/>
<organism evidence="2 3">
    <name type="scientific">Mucilaginibacter yixingensis</name>
    <dbReference type="NCBI Taxonomy" id="1295612"/>
    <lineage>
        <taxon>Bacteria</taxon>
        <taxon>Pseudomonadati</taxon>
        <taxon>Bacteroidota</taxon>
        <taxon>Sphingobacteriia</taxon>
        <taxon>Sphingobacteriales</taxon>
        <taxon>Sphingobacteriaceae</taxon>
        <taxon>Mucilaginibacter</taxon>
    </lineage>
</organism>
<keyword evidence="3" id="KW-1185">Reference proteome</keyword>
<gene>
    <name evidence="2" type="ORF">C8P68_101454</name>
</gene>
<protein>
    <submittedName>
        <fullName evidence="2">Uncharacterized protein</fullName>
    </submittedName>
</protein>
<name>A0A2T5JFK7_9SPHI</name>
<sequence length="103" mass="11627">MKALLQFLKKHWLSFSAYAVYLLLSGRVIIVSLDFEKMRSELQGKGGGICVQGLVFAQILFMIISIALALTTFGVMMIRKRDHRYYSCLLALVLLTVIITLTI</sequence>
<dbReference type="Proteomes" id="UP000244168">
    <property type="component" value="Unassembled WGS sequence"/>
</dbReference>
<evidence type="ECO:0000256" key="1">
    <source>
        <dbReference type="SAM" id="Phobius"/>
    </source>
</evidence>
<dbReference type="EMBL" id="QAOQ01000001">
    <property type="protein sequence ID" value="PTR01220.1"/>
    <property type="molecule type" value="Genomic_DNA"/>
</dbReference>
<accession>A0A2T5JFK7</accession>
<keyword evidence="1" id="KW-1133">Transmembrane helix</keyword>
<keyword evidence="1" id="KW-0472">Membrane</keyword>
<comment type="caution">
    <text evidence="2">The sequence shown here is derived from an EMBL/GenBank/DDBJ whole genome shotgun (WGS) entry which is preliminary data.</text>
</comment>
<evidence type="ECO:0000313" key="2">
    <source>
        <dbReference type="EMBL" id="PTR01220.1"/>
    </source>
</evidence>
<reference evidence="2 3" key="1">
    <citation type="submission" date="2018-04" db="EMBL/GenBank/DDBJ databases">
        <title>Genomic Encyclopedia of Archaeal and Bacterial Type Strains, Phase II (KMG-II): from individual species to whole genera.</title>
        <authorList>
            <person name="Goeker M."/>
        </authorList>
    </citation>
    <scope>NUCLEOTIDE SEQUENCE [LARGE SCALE GENOMIC DNA]</scope>
    <source>
        <strain evidence="2 3">DSM 26809</strain>
    </source>
</reference>